<dbReference type="EMBL" id="WNCL01000007">
    <property type="protein sequence ID" value="MTU42723.1"/>
    <property type="molecule type" value="Genomic_DNA"/>
</dbReference>
<dbReference type="Proteomes" id="UP000462362">
    <property type="component" value="Unassembled WGS sequence"/>
</dbReference>
<organism evidence="6 7">
    <name type="scientific">Parasutterella excrementihominis</name>
    <dbReference type="NCBI Taxonomy" id="487175"/>
    <lineage>
        <taxon>Bacteria</taxon>
        <taxon>Pseudomonadati</taxon>
        <taxon>Pseudomonadota</taxon>
        <taxon>Betaproteobacteria</taxon>
        <taxon>Burkholderiales</taxon>
        <taxon>Sutterellaceae</taxon>
        <taxon>Parasutterella</taxon>
    </lineage>
</organism>
<accession>A0A6I3SA32</accession>
<dbReference type="AlphaFoldDB" id="A0A6I3SA32"/>
<proteinExistence type="predicted"/>
<evidence type="ECO:0000256" key="2">
    <source>
        <dbReference type="ARBA" id="ARBA00022692"/>
    </source>
</evidence>
<name>A0A6I3SA32_9BURK</name>
<evidence type="ECO:0000256" key="3">
    <source>
        <dbReference type="ARBA" id="ARBA00022989"/>
    </source>
</evidence>
<dbReference type="PANTHER" id="PTHR37422:SF13">
    <property type="entry name" value="LIPOPOLYSACCHARIDE BIOSYNTHESIS PROTEIN PA4999-RELATED"/>
    <property type="match status" value="1"/>
</dbReference>
<keyword evidence="4" id="KW-0472">Membrane</keyword>
<evidence type="ECO:0000259" key="5">
    <source>
        <dbReference type="Pfam" id="PF04932"/>
    </source>
</evidence>
<keyword evidence="6" id="KW-0436">Ligase</keyword>
<comment type="caution">
    <text evidence="6">The sequence shown here is derived from an EMBL/GenBank/DDBJ whole genome shotgun (WGS) entry which is preliminary data.</text>
</comment>
<dbReference type="InterPro" id="IPR007016">
    <property type="entry name" value="O-antigen_ligase-rel_domated"/>
</dbReference>
<dbReference type="PANTHER" id="PTHR37422">
    <property type="entry name" value="TEICHURONIC ACID BIOSYNTHESIS PROTEIN TUAE"/>
    <property type="match status" value="1"/>
</dbReference>
<reference evidence="6 7" key="1">
    <citation type="journal article" date="2019" name="Nat. Med.">
        <title>A library of human gut bacterial isolates paired with longitudinal multiomics data enables mechanistic microbiome research.</title>
        <authorList>
            <person name="Poyet M."/>
            <person name="Groussin M."/>
            <person name="Gibbons S.M."/>
            <person name="Avila-Pacheco J."/>
            <person name="Jiang X."/>
            <person name="Kearney S.M."/>
            <person name="Perrotta A.R."/>
            <person name="Berdy B."/>
            <person name="Zhao S."/>
            <person name="Lieberman T.D."/>
            <person name="Swanson P.K."/>
            <person name="Smith M."/>
            <person name="Roesemann S."/>
            <person name="Alexander J.E."/>
            <person name="Rich S.A."/>
            <person name="Livny J."/>
            <person name="Vlamakis H."/>
            <person name="Clish C."/>
            <person name="Bullock K."/>
            <person name="Deik A."/>
            <person name="Scott J."/>
            <person name="Pierce K.A."/>
            <person name="Xavier R.J."/>
            <person name="Alm E.J."/>
        </authorList>
    </citation>
    <scope>NUCLEOTIDE SEQUENCE [LARGE SCALE GENOMIC DNA]</scope>
    <source>
        <strain evidence="6 7">BIOML-A2</strain>
    </source>
</reference>
<dbReference type="InterPro" id="IPR051533">
    <property type="entry name" value="WaaL-like"/>
</dbReference>
<dbReference type="GeneID" id="43349432"/>
<evidence type="ECO:0000256" key="4">
    <source>
        <dbReference type="ARBA" id="ARBA00023136"/>
    </source>
</evidence>
<dbReference type="GO" id="GO:0016020">
    <property type="term" value="C:membrane"/>
    <property type="evidence" value="ECO:0007669"/>
    <property type="project" value="UniProtKB-SubCell"/>
</dbReference>
<comment type="subcellular location">
    <subcellularLocation>
        <location evidence="1">Membrane</location>
        <topology evidence="1">Multi-pass membrane protein</topology>
    </subcellularLocation>
</comment>
<evidence type="ECO:0000313" key="6">
    <source>
        <dbReference type="EMBL" id="MTU42723.1"/>
    </source>
</evidence>
<dbReference type="Pfam" id="PF04932">
    <property type="entry name" value="Wzy_C"/>
    <property type="match status" value="1"/>
</dbReference>
<keyword evidence="3" id="KW-1133">Transmembrane helix</keyword>
<feature type="domain" description="O-antigen ligase-related" evidence="5">
    <location>
        <begin position="190"/>
        <end position="330"/>
    </location>
</feature>
<gene>
    <name evidence="6" type="ORF">GMD42_03605</name>
</gene>
<dbReference type="RefSeq" id="WP_008811137.1">
    <property type="nucleotide sequence ID" value="NZ_CALXOM010000033.1"/>
</dbReference>
<keyword evidence="2" id="KW-0812">Transmembrane</keyword>
<dbReference type="GO" id="GO:0016874">
    <property type="term" value="F:ligase activity"/>
    <property type="evidence" value="ECO:0007669"/>
    <property type="project" value="UniProtKB-KW"/>
</dbReference>
<evidence type="ECO:0000256" key="1">
    <source>
        <dbReference type="ARBA" id="ARBA00004141"/>
    </source>
</evidence>
<evidence type="ECO:0000313" key="7">
    <source>
        <dbReference type="Proteomes" id="UP000462362"/>
    </source>
</evidence>
<sequence>MNFLTGLGRLERAAFVFFSLFVLLQCLSIAAANIALGFSVFFLVLQLIRTKGSISNQSLTTIYKENKWLIWLFGFFWLTIFCSALASGAPIKGLKIFLGQFVYRTFPLFIILFFFGKKRYASFFLALSILSCVLDVIGGMIIHGDGPRLRGLYGHPMTLAGFLLTSLPILFCFLLDWKQDRKTLFVTIMFFLIGFTGLLLNGTRGAWLALAVSLPLVAVLYDHSIKKILFLVIFAVGTSLVFFNSPQLQNRAESITSTTMQSNTERLLMWESAYEMFKDHPVFGVGIGQYASKYLNEYKSPEAKEKQNHCHNNFLQMLAENGVAGFIGFCLLFGYILLSSLKNAFFKCSPYYVLIFGSSLALLLQGFTEYNFGNSAVIKYYWATLGCLLVLAHQTENKASANSFSLFQHTKTEI</sequence>
<protein>
    <submittedName>
        <fullName evidence="6">O-antigen ligase family protein</fullName>
    </submittedName>
</protein>